<dbReference type="Gene3D" id="3.30.300.30">
    <property type="match status" value="1"/>
</dbReference>
<dbReference type="Pfam" id="PF00501">
    <property type="entry name" value="AMP-binding"/>
    <property type="match status" value="1"/>
</dbReference>
<feature type="transmembrane region" description="Helical" evidence="2">
    <location>
        <begin position="791"/>
        <end position="809"/>
    </location>
</feature>
<evidence type="ECO:0000256" key="2">
    <source>
        <dbReference type="SAM" id="Phobius"/>
    </source>
</evidence>
<dbReference type="InterPro" id="IPR009081">
    <property type="entry name" value="PP-bd_ACP"/>
</dbReference>
<sequence>MLLTPAAGGGRPAAPPVHGPALVADLARHGSATALVEDGHRVTYGDLARMVDDRAEALGTTRRLVLVAIRSTTTSVVDYLAALRGGHAVLLTADDDAVVAGLVAAYDPDVVLRPDAPVDERRVGTAHDLHPDLTLLLSTSGSTGSPKLVRLSRENVDSNAAAIAASLGLEPDDRAVTSLPLHYTYGLSVLHSHLRVGAAVVLTGLSVVDACFWDLVRAEAVTGVAGVPHTFELLARTGFTGAGLPALRRVTQAGGRMAPDAVRRWHETGRRHGWDLVVMYGQTEATARIAVLPPHLTGAHPGSIGRAVPGGELRVEPVPETADDPDAGELVYRGPNVMLGYAEEPADLALGRTLTELRTGDLGRQRDGVFEVVGRRSRFVKLFGLRIDLGVLDARLADAGLVAACAGDDDVLVVVVEREGLERGGAAGAGAVEAVRRRLAGACGVPGTVIDVVVADALPRLASGKVDLPAVRDLAARRRTTGGRAADPTAGAWGTARQPAHGASVEGLRALYAELLERPDATADSTFVGLGGDSLSYVEVAVRLEERLGTLPPGWHLTTVRDLAAAAHQDDGARRRGRLGGRLETSVALRAIGILLVVMTHSNVLFVPGGAHLLLGVAGFNFARFQLSAADRTTRVRRVGASLGRLLVPSVLWISVAGAVTGLYSPATALMLTNVLGPDGWGSAWHFWFLEAVVWIVVGVTALLSVPVLDRLERRRPFATVGMVLGLGLLFRFEVLALDTGPTIQTPQNLLWLFALGWAAARAATVWQRLAVTAAALLTVPGFFDNPLREALVVLSLAALVWVTGVPFPRVLSRVAGVLAAGSLYVYVTHWTVYPYLEDDYPVLGVLASFAVGLAYWQLVERVTRRVTLVRRQTQERRTAGSRATTPA</sequence>
<reference evidence="4 5" key="1">
    <citation type="submission" date="2014-01" db="EMBL/GenBank/DDBJ databases">
        <title>Actinotalea ferrariae CF5-4.</title>
        <authorList>
            <person name="Chen F."/>
            <person name="Li Y."/>
            <person name="Wang G."/>
        </authorList>
    </citation>
    <scope>NUCLEOTIDE SEQUENCE [LARGE SCALE GENOMIC DNA]</scope>
    <source>
        <strain evidence="4 5">CF5-4</strain>
    </source>
</reference>
<dbReference type="InterPro" id="IPR002656">
    <property type="entry name" value="Acyl_transf_3_dom"/>
</dbReference>
<dbReference type="Gene3D" id="3.40.50.12780">
    <property type="entry name" value="N-terminal domain of ligase-like"/>
    <property type="match status" value="1"/>
</dbReference>
<dbReference type="Pfam" id="PF00550">
    <property type="entry name" value="PP-binding"/>
    <property type="match status" value="1"/>
</dbReference>
<dbReference type="SUPFAM" id="SSF47336">
    <property type="entry name" value="ACP-like"/>
    <property type="match status" value="1"/>
</dbReference>
<dbReference type="EMBL" id="AXCW01000143">
    <property type="protein sequence ID" value="EYR62955.1"/>
    <property type="molecule type" value="Genomic_DNA"/>
</dbReference>
<keyword evidence="5" id="KW-1185">Reference proteome</keyword>
<dbReference type="InterPro" id="IPR029058">
    <property type="entry name" value="AB_hydrolase_fold"/>
</dbReference>
<feature type="transmembrane region" description="Helical" evidence="2">
    <location>
        <begin position="646"/>
        <end position="665"/>
    </location>
</feature>
<feature type="transmembrane region" description="Helical" evidence="2">
    <location>
        <begin position="605"/>
        <end position="625"/>
    </location>
</feature>
<proteinExistence type="predicted"/>
<evidence type="ECO:0000256" key="1">
    <source>
        <dbReference type="SAM" id="MobiDB-lite"/>
    </source>
</evidence>
<dbReference type="Proteomes" id="UP000019753">
    <property type="component" value="Unassembled WGS sequence"/>
</dbReference>
<dbReference type="Gene3D" id="3.40.50.1820">
    <property type="entry name" value="alpha/beta hydrolase"/>
    <property type="match status" value="1"/>
</dbReference>
<evidence type="ECO:0000259" key="3">
    <source>
        <dbReference type="PROSITE" id="PS50075"/>
    </source>
</evidence>
<dbReference type="GO" id="GO:0016747">
    <property type="term" value="F:acyltransferase activity, transferring groups other than amino-acyl groups"/>
    <property type="evidence" value="ECO:0007669"/>
    <property type="project" value="InterPro"/>
</dbReference>
<protein>
    <submittedName>
        <fullName evidence="4">AMP-dependent synthetase</fullName>
    </submittedName>
</protein>
<evidence type="ECO:0000313" key="4">
    <source>
        <dbReference type="EMBL" id="EYR62955.1"/>
    </source>
</evidence>
<dbReference type="PANTHER" id="PTHR43767:SF1">
    <property type="entry name" value="NONRIBOSOMAL PEPTIDE SYNTHASE PES1 (EUROFUNG)-RELATED"/>
    <property type="match status" value="1"/>
</dbReference>
<feature type="transmembrane region" description="Helical" evidence="2">
    <location>
        <begin position="685"/>
        <end position="706"/>
    </location>
</feature>
<dbReference type="InterPro" id="IPR000873">
    <property type="entry name" value="AMP-dep_synth/lig_dom"/>
</dbReference>
<dbReference type="GO" id="GO:0016878">
    <property type="term" value="F:acid-thiol ligase activity"/>
    <property type="evidence" value="ECO:0007669"/>
    <property type="project" value="UniProtKB-ARBA"/>
</dbReference>
<feature type="transmembrane region" description="Helical" evidence="2">
    <location>
        <begin position="841"/>
        <end position="859"/>
    </location>
</feature>
<organism evidence="4 5">
    <name type="scientific">Actinotalea ferrariae CF5-4</name>
    <dbReference type="NCBI Taxonomy" id="948458"/>
    <lineage>
        <taxon>Bacteria</taxon>
        <taxon>Bacillati</taxon>
        <taxon>Actinomycetota</taxon>
        <taxon>Actinomycetes</taxon>
        <taxon>Micrococcales</taxon>
        <taxon>Cellulomonadaceae</taxon>
        <taxon>Actinotalea</taxon>
    </lineage>
</organism>
<keyword evidence="2" id="KW-0472">Membrane</keyword>
<keyword evidence="2" id="KW-1133">Transmembrane helix</keyword>
<dbReference type="AlphaFoldDB" id="A0A021VSE3"/>
<keyword evidence="2" id="KW-0812">Transmembrane</keyword>
<dbReference type="InterPro" id="IPR045851">
    <property type="entry name" value="AMP-bd_C_sf"/>
</dbReference>
<accession>A0A021VSE3</accession>
<dbReference type="PROSITE" id="PS50075">
    <property type="entry name" value="CARRIER"/>
    <property type="match status" value="1"/>
</dbReference>
<feature type="domain" description="Carrier" evidence="3">
    <location>
        <begin position="499"/>
        <end position="574"/>
    </location>
</feature>
<dbReference type="PANTHER" id="PTHR43767">
    <property type="entry name" value="LONG-CHAIN-FATTY-ACID--COA LIGASE"/>
    <property type="match status" value="1"/>
</dbReference>
<feature type="transmembrane region" description="Helical" evidence="2">
    <location>
        <begin position="815"/>
        <end position="834"/>
    </location>
</feature>
<comment type="caution">
    <text evidence="4">The sequence shown here is derived from an EMBL/GenBank/DDBJ whole genome shotgun (WGS) entry which is preliminary data.</text>
</comment>
<dbReference type="InterPro" id="IPR036736">
    <property type="entry name" value="ACP-like_sf"/>
</dbReference>
<dbReference type="InterPro" id="IPR050237">
    <property type="entry name" value="ATP-dep_AMP-bd_enzyme"/>
</dbReference>
<evidence type="ECO:0000313" key="5">
    <source>
        <dbReference type="Proteomes" id="UP000019753"/>
    </source>
</evidence>
<feature type="compositionally biased region" description="Low complexity" evidence="1">
    <location>
        <begin position="482"/>
        <end position="492"/>
    </location>
</feature>
<dbReference type="SUPFAM" id="SSF56801">
    <property type="entry name" value="Acetyl-CoA synthetase-like"/>
    <property type="match status" value="1"/>
</dbReference>
<gene>
    <name evidence="4" type="ORF">N866_04025</name>
</gene>
<dbReference type="RefSeq" id="WP_052023004.1">
    <property type="nucleotide sequence ID" value="NZ_AXCW01000143.1"/>
</dbReference>
<dbReference type="Pfam" id="PF01757">
    <property type="entry name" value="Acyl_transf_3"/>
    <property type="match status" value="1"/>
</dbReference>
<feature type="transmembrane region" description="Helical" evidence="2">
    <location>
        <begin position="750"/>
        <end position="779"/>
    </location>
</feature>
<feature type="region of interest" description="Disordered" evidence="1">
    <location>
        <begin position="479"/>
        <end position="498"/>
    </location>
</feature>
<name>A0A021VSE3_9CELL</name>
<dbReference type="InterPro" id="IPR042099">
    <property type="entry name" value="ANL_N_sf"/>
</dbReference>